<evidence type="ECO:0000313" key="2">
    <source>
        <dbReference type="Proteomes" id="UP001185899"/>
    </source>
</evidence>
<name>A0ABU4B3T8_9NOCA</name>
<dbReference type="Proteomes" id="UP001185899">
    <property type="component" value="Unassembled WGS sequence"/>
</dbReference>
<organism evidence="1 2">
    <name type="scientific">Rhodococcus cercidiphylli</name>
    <dbReference type="NCBI Taxonomy" id="489916"/>
    <lineage>
        <taxon>Bacteria</taxon>
        <taxon>Bacillati</taxon>
        <taxon>Actinomycetota</taxon>
        <taxon>Actinomycetes</taxon>
        <taxon>Mycobacteriales</taxon>
        <taxon>Nocardiaceae</taxon>
        <taxon>Rhodococcus</taxon>
    </lineage>
</organism>
<proteinExistence type="predicted"/>
<dbReference type="EMBL" id="JAWLKE010000009">
    <property type="protein sequence ID" value="MDV6233155.1"/>
    <property type="molecule type" value="Genomic_DNA"/>
</dbReference>
<protein>
    <submittedName>
        <fullName evidence="1">Uncharacterized protein</fullName>
    </submittedName>
</protein>
<sequence length="103" mass="11434">MAKLVLMLVDAFIFEDNLATPQLSPQRTGGVDVEWLIGGNHMSLSVSADGDIVAWALSPQGHELFSFDSDVDMFDAKGVARLINEARRFLEEFSPKVQKRILI</sequence>
<evidence type="ECO:0000313" key="1">
    <source>
        <dbReference type="EMBL" id="MDV6233155.1"/>
    </source>
</evidence>
<comment type="caution">
    <text evidence="1">The sequence shown here is derived from an EMBL/GenBank/DDBJ whole genome shotgun (WGS) entry which is preliminary data.</text>
</comment>
<keyword evidence="2" id="KW-1185">Reference proteome</keyword>
<reference evidence="1 2" key="1">
    <citation type="submission" date="2023-10" db="EMBL/GenBank/DDBJ databases">
        <title>Development of a sustainable strategy for remediation of hydrocarbon-contaminated territories based on the waste exchange concept.</title>
        <authorList>
            <person name="Krivoruchko A."/>
        </authorList>
    </citation>
    <scope>NUCLEOTIDE SEQUENCE [LARGE SCALE GENOMIC DNA]</scope>
    <source>
        <strain evidence="1 2">IEGM 1322</strain>
    </source>
</reference>
<gene>
    <name evidence="1" type="ORF">R3P95_21585</name>
</gene>
<dbReference type="RefSeq" id="WP_283347933.1">
    <property type="nucleotide sequence ID" value="NZ_JAWLKE010000009.1"/>
</dbReference>
<accession>A0ABU4B3T8</accession>